<dbReference type="PROSITE" id="PS50926">
    <property type="entry name" value="TRAM"/>
    <property type="match status" value="1"/>
</dbReference>
<feature type="transmembrane region" description="Helical" evidence="6">
    <location>
        <begin position="93"/>
        <end position="113"/>
    </location>
</feature>
<dbReference type="HOGENOM" id="CLU_050839_0_1_0"/>
<keyword evidence="2" id="KW-0808">Transferase</keyword>
<gene>
    <name evidence="8" type="ordered locus">Calni_1096</name>
</gene>
<feature type="transmembrane region" description="Helical" evidence="6">
    <location>
        <begin position="7"/>
        <end position="23"/>
    </location>
</feature>
<dbReference type="GO" id="GO:0016787">
    <property type="term" value="F:hydrolase activity"/>
    <property type="evidence" value="ECO:0007669"/>
    <property type="project" value="UniProtKB-KW"/>
</dbReference>
<dbReference type="PANTHER" id="PTHR11603:SF147">
    <property type="entry name" value="MEMBRANE PROTEIN"/>
    <property type="match status" value="1"/>
</dbReference>
<keyword evidence="4" id="KW-0378">Hydrolase</keyword>
<feature type="transmembrane region" description="Helical" evidence="6">
    <location>
        <begin position="56"/>
        <end position="73"/>
    </location>
</feature>
<evidence type="ECO:0000313" key="9">
    <source>
        <dbReference type="Proteomes" id="UP000007039"/>
    </source>
</evidence>
<dbReference type="eggNOG" id="COG4956">
    <property type="taxonomic scope" value="Bacteria"/>
</dbReference>
<dbReference type="InterPro" id="IPR002792">
    <property type="entry name" value="TRAM_dom"/>
</dbReference>
<keyword evidence="6" id="KW-1133">Transmembrane helix</keyword>
<keyword evidence="5" id="KW-0460">Magnesium</keyword>
<dbReference type="InterPro" id="IPR052041">
    <property type="entry name" value="Nucleic_acid_metab_PIN/TRAM"/>
</dbReference>
<dbReference type="STRING" id="768670.Calni_1096"/>
<organism evidence="8 9">
    <name type="scientific">Calditerrivibrio nitroreducens (strain DSM 19672 / NBRC 101217 / Yu37-1)</name>
    <dbReference type="NCBI Taxonomy" id="768670"/>
    <lineage>
        <taxon>Bacteria</taxon>
        <taxon>Pseudomonadati</taxon>
        <taxon>Deferribacterota</taxon>
        <taxon>Deferribacteres</taxon>
        <taxon>Deferribacterales</taxon>
        <taxon>Calditerrivibrionaceae</taxon>
    </lineage>
</organism>
<feature type="transmembrane region" description="Helical" evidence="6">
    <location>
        <begin position="29"/>
        <end position="49"/>
    </location>
</feature>
<dbReference type="EMBL" id="CP002347">
    <property type="protein sequence ID" value="ADR19007.1"/>
    <property type="molecule type" value="Genomic_DNA"/>
</dbReference>
<keyword evidence="3" id="KW-0540">Nuclease</keyword>
<dbReference type="CDD" id="cd09877">
    <property type="entry name" value="PIN_YacL-like"/>
    <property type="match status" value="1"/>
</dbReference>
<accession>E4TI91</accession>
<dbReference type="GO" id="GO:0004518">
    <property type="term" value="F:nuclease activity"/>
    <property type="evidence" value="ECO:0007669"/>
    <property type="project" value="UniProtKB-KW"/>
</dbReference>
<evidence type="ECO:0000256" key="4">
    <source>
        <dbReference type="ARBA" id="ARBA00022801"/>
    </source>
</evidence>
<dbReference type="Gene3D" id="3.40.50.1010">
    <property type="entry name" value="5'-nuclease"/>
    <property type="match status" value="1"/>
</dbReference>
<sequence precursor="true">MWKFRLIYSIVILTAFIFLRNQLGIDINYAVVYGLGVILLINIIEILISDLKSTKIIGGFIGGLLFLLISFLLTKAFETFFLSDPVKLGFNFIMGYIGIFIGYKNHILIDYLFQKWSRKDKGFKTKIIEIPKILDTSSIIDGRIYDIIMANFIESKIIIPSFVLKELQNIADSHDHFRRQKGKRGLDILKKIQDQKINAVEVVNDEYAEYNTVDEKLIACTKNLNGKLVTTDYNLVKVAEIHGVVCMNINQLALALRQTLFPQDEFKITIQKEGKEPGQGVGYLDDGTLVVVENGRPFIGKTVDVVVSSILQSESGRIVFVKLKNI</sequence>
<dbReference type="AlphaFoldDB" id="E4TI91"/>
<protein>
    <submittedName>
        <fullName evidence="8">PilT protein domain protein</fullName>
    </submittedName>
</protein>
<dbReference type="SMART" id="SM00670">
    <property type="entry name" value="PINc"/>
    <property type="match status" value="1"/>
</dbReference>
<evidence type="ECO:0000313" key="8">
    <source>
        <dbReference type="EMBL" id="ADR19007.1"/>
    </source>
</evidence>
<evidence type="ECO:0000256" key="2">
    <source>
        <dbReference type="ARBA" id="ARBA00022679"/>
    </source>
</evidence>
<keyword evidence="6" id="KW-0472">Membrane</keyword>
<evidence type="ECO:0000256" key="3">
    <source>
        <dbReference type="ARBA" id="ARBA00022722"/>
    </source>
</evidence>
<dbReference type="SUPFAM" id="SSF88723">
    <property type="entry name" value="PIN domain-like"/>
    <property type="match status" value="1"/>
</dbReference>
<dbReference type="Pfam" id="PF01938">
    <property type="entry name" value="TRAM"/>
    <property type="match status" value="1"/>
</dbReference>
<dbReference type="KEGG" id="cni:Calni_1096"/>
<reference evidence="8 9" key="2">
    <citation type="journal article" date="2011" name="Stand. Genomic Sci.">
        <title>Complete genome sequence of Calditerrivibrio nitroreducens type strain (Yu37-1).</title>
        <authorList>
            <person name="Pitluck S."/>
            <person name="Sikorski J."/>
            <person name="Zeytun A."/>
            <person name="Lapidus A."/>
            <person name="Nolan M."/>
            <person name="Lucas S."/>
            <person name="Hammon N."/>
            <person name="Deshpande S."/>
            <person name="Cheng J.F."/>
            <person name="Tapia R."/>
            <person name="Han C."/>
            <person name="Goodwin L."/>
            <person name="Liolios K."/>
            <person name="Pagani I."/>
            <person name="Ivanova N."/>
            <person name="Mavromatis K."/>
            <person name="Pati A."/>
            <person name="Chen A."/>
            <person name="Palaniappan K."/>
            <person name="Hauser L."/>
            <person name="Chang Y.J."/>
            <person name="Jeffries C.D."/>
            <person name="Detter J.C."/>
            <person name="Brambilla E."/>
            <person name="Djao O.D."/>
            <person name="Rohde M."/>
            <person name="Spring S."/>
            <person name="Goker M."/>
            <person name="Woyke T."/>
            <person name="Bristow J."/>
            <person name="Eisen J.A."/>
            <person name="Markowitz V."/>
            <person name="Hugenholtz P."/>
            <person name="Kyrpides N.C."/>
            <person name="Klenk H.P."/>
            <person name="Land M."/>
        </authorList>
    </citation>
    <scope>NUCLEOTIDE SEQUENCE [LARGE SCALE GENOMIC DNA]</scope>
    <source>
        <strain evidence="9">DSM 19672 / NBRC 101217 / Yu37-1</strain>
    </source>
</reference>
<evidence type="ECO:0000256" key="5">
    <source>
        <dbReference type="ARBA" id="ARBA00022842"/>
    </source>
</evidence>
<proteinExistence type="predicted"/>
<evidence type="ECO:0000256" key="1">
    <source>
        <dbReference type="ARBA" id="ARBA00001946"/>
    </source>
</evidence>
<dbReference type="InterPro" id="IPR029060">
    <property type="entry name" value="PIN-like_dom_sf"/>
</dbReference>
<dbReference type="InterPro" id="IPR002716">
    <property type="entry name" value="PIN_dom"/>
</dbReference>
<comment type="cofactor">
    <cofactor evidence="1">
        <name>Mg(2+)</name>
        <dbReference type="ChEBI" id="CHEBI:18420"/>
    </cofactor>
</comment>
<dbReference type="GO" id="GO:0016740">
    <property type="term" value="F:transferase activity"/>
    <property type="evidence" value="ECO:0007669"/>
    <property type="project" value="UniProtKB-KW"/>
</dbReference>
<keyword evidence="9" id="KW-1185">Reference proteome</keyword>
<reference key="1">
    <citation type="submission" date="2010-11" db="EMBL/GenBank/DDBJ databases">
        <title>The complete genome of chromosome of Calditerrivibrio nitroreducens DSM 19672.</title>
        <authorList>
            <consortium name="US DOE Joint Genome Institute (JGI-PGF)"/>
            <person name="Lucas S."/>
            <person name="Copeland A."/>
            <person name="Lapidus A."/>
            <person name="Bruce D."/>
            <person name="Goodwin L."/>
            <person name="Pitluck S."/>
            <person name="Kyrpides N."/>
            <person name="Mavromatis K."/>
            <person name="Ivanova N."/>
            <person name="Mikhailova N."/>
            <person name="Zeytun A."/>
            <person name="Brettin T."/>
            <person name="Detter J.C."/>
            <person name="Tapia R."/>
            <person name="Han C."/>
            <person name="Land M."/>
            <person name="Hauser L."/>
            <person name="Markowitz V."/>
            <person name="Cheng J.-F."/>
            <person name="Hugenholtz P."/>
            <person name="Woyke T."/>
            <person name="Wu D."/>
            <person name="Spring S."/>
            <person name="Schroeder M."/>
            <person name="Brambilla E."/>
            <person name="Klenk H.-P."/>
            <person name="Eisen J.A."/>
        </authorList>
    </citation>
    <scope>NUCLEOTIDE SEQUENCE [LARGE SCALE GENOMIC DNA]</scope>
    <source>
        <strain>DSM 19672</strain>
    </source>
</reference>
<feature type="domain" description="TRAM" evidence="7">
    <location>
        <begin position="258"/>
        <end position="320"/>
    </location>
</feature>
<dbReference type="Proteomes" id="UP000007039">
    <property type="component" value="Chromosome"/>
</dbReference>
<name>E4TI91_CALNY</name>
<dbReference type="RefSeq" id="WP_013451219.1">
    <property type="nucleotide sequence ID" value="NC_014758.1"/>
</dbReference>
<dbReference type="OrthoDB" id="9780734at2"/>
<evidence type="ECO:0000256" key="6">
    <source>
        <dbReference type="SAM" id="Phobius"/>
    </source>
</evidence>
<dbReference type="PANTHER" id="PTHR11603">
    <property type="entry name" value="AAA FAMILY ATPASE"/>
    <property type="match status" value="1"/>
</dbReference>
<keyword evidence="6" id="KW-0812">Transmembrane</keyword>
<evidence type="ECO:0000259" key="7">
    <source>
        <dbReference type="PROSITE" id="PS50926"/>
    </source>
</evidence>
<dbReference type="Pfam" id="PF13638">
    <property type="entry name" value="PIN_4"/>
    <property type="match status" value="1"/>
</dbReference>